<evidence type="ECO:0000256" key="1">
    <source>
        <dbReference type="SAM" id="MobiDB-lite"/>
    </source>
</evidence>
<evidence type="ECO:0000313" key="2">
    <source>
        <dbReference type="EMBL" id="RNF01435.1"/>
    </source>
</evidence>
<evidence type="ECO:0000313" key="3">
    <source>
        <dbReference type="Proteomes" id="UP000283634"/>
    </source>
</evidence>
<dbReference type="GeneID" id="40331035"/>
<comment type="caution">
    <text evidence="2">The sequence shown here is derived from an EMBL/GenBank/DDBJ whole genome shotgun (WGS) entry which is preliminary data.</text>
</comment>
<organism evidence="2 3">
    <name type="scientific">Trypanosoma rangeli</name>
    <dbReference type="NCBI Taxonomy" id="5698"/>
    <lineage>
        <taxon>Eukaryota</taxon>
        <taxon>Discoba</taxon>
        <taxon>Euglenozoa</taxon>
        <taxon>Kinetoplastea</taxon>
        <taxon>Metakinetoplastina</taxon>
        <taxon>Trypanosomatida</taxon>
        <taxon>Trypanosomatidae</taxon>
        <taxon>Trypanosoma</taxon>
        <taxon>Herpetosoma</taxon>
    </lineage>
</organism>
<sequence>MEHPDLGDRRMRPEAAQEEEQQHALVNYACKAYLFQHPCVMETEREEGIVPGAYLDKHLPCHRSRHHHLHRLQGPYGHNLGYTLAFVADADADAVEYSIRYRQQEQHHQGQIHTEASAASHGVEVVNRRRRCYNCYCDDDGSGAAGAVAGTPSREVGAPWAIPADPVRAPAAHYPCCHPPFSFLRSVCPI</sequence>
<reference evidence="2 3" key="1">
    <citation type="journal article" date="2018" name="BMC Genomics">
        <title>Genomic comparison of Trypanosoma conorhini and Trypanosoma rangeli to Trypanosoma cruzi strains of high and low virulence.</title>
        <authorList>
            <person name="Bradwell K.R."/>
            <person name="Koparde V.N."/>
            <person name="Matveyev A.V."/>
            <person name="Serrano M.G."/>
            <person name="Alves J.M."/>
            <person name="Parikh H."/>
            <person name="Huang B."/>
            <person name="Lee V."/>
            <person name="Espinosa-Alvarez O."/>
            <person name="Ortiz P.A."/>
            <person name="Costa-Martins A.G."/>
            <person name="Teixeira M.M."/>
            <person name="Buck G.A."/>
        </authorList>
    </citation>
    <scope>NUCLEOTIDE SEQUENCE [LARGE SCALE GENOMIC DNA]</scope>
    <source>
        <strain evidence="2 3">AM80</strain>
    </source>
</reference>
<gene>
    <name evidence="2" type="ORF">TraAM80_07102</name>
</gene>
<name>A0A422N7L4_TRYRA</name>
<dbReference type="AlphaFoldDB" id="A0A422N7L4"/>
<dbReference type="Proteomes" id="UP000283634">
    <property type="component" value="Unassembled WGS sequence"/>
</dbReference>
<accession>A0A422N7L4</accession>
<dbReference type="RefSeq" id="XP_029236328.1">
    <property type="nucleotide sequence ID" value="XM_029383912.1"/>
</dbReference>
<feature type="region of interest" description="Disordered" evidence="1">
    <location>
        <begin position="1"/>
        <end position="20"/>
    </location>
</feature>
<dbReference type="EMBL" id="MKGL01000274">
    <property type="protein sequence ID" value="RNF01435.1"/>
    <property type="molecule type" value="Genomic_DNA"/>
</dbReference>
<protein>
    <submittedName>
        <fullName evidence="2">Uncharacterized protein</fullName>
    </submittedName>
</protein>
<proteinExistence type="predicted"/>
<keyword evidence="3" id="KW-1185">Reference proteome</keyword>
<feature type="compositionally biased region" description="Basic and acidic residues" evidence="1">
    <location>
        <begin position="1"/>
        <end position="15"/>
    </location>
</feature>